<evidence type="ECO:0000256" key="1">
    <source>
        <dbReference type="SAM" id="SignalP"/>
    </source>
</evidence>
<dbReference type="EMBL" id="CAJJDP010000134">
    <property type="protein sequence ID" value="CAD8204589.1"/>
    <property type="molecule type" value="Genomic_DNA"/>
</dbReference>
<reference evidence="2" key="1">
    <citation type="submission" date="2021-01" db="EMBL/GenBank/DDBJ databases">
        <authorList>
            <consortium name="Genoscope - CEA"/>
            <person name="William W."/>
        </authorList>
    </citation>
    <scope>NUCLEOTIDE SEQUENCE</scope>
</reference>
<proteinExistence type="predicted"/>
<gene>
    <name evidence="2" type="ORF">POCTA_138.1.T1330069</name>
</gene>
<feature type="signal peptide" evidence="1">
    <location>
        <begin position="1"/>
        <end position="20"/>
    </location>
</feature>
<organism evidence="2 3">
    <name type="scientific">Paramecium octaurelia</name>
    <dbReference type="NCBI Taxonomy" id="43137"/>
    <lineage>
        <taxon>Eukaryota</taxon>
        <taxon>Sar</taxon>
        <taxon>Alveolata</taxon>
        <taxon>Ciliophora</taxon>
        <taxon>Intramacronucleata</taxon>
        <taxon>Oligohymenophorea</taxon>
        <taxon>Peniculida</taxon>
        <taxon>Parameciidae</taxon>
        <taxon>Paramecium</taxon>
    </lineage>
</organism>
<protein>
    <submittedName>
        <fullName evidence="2">Uncharacterized protein</fullName>
    </submittedName>
</protein>
<dbReference type="Proteomes" id="UP000683925">
    <property type="component" value="Unassembled WGS sequence"/>
</dbReference>
<evidence type="ECO:0000313" key="3">
    <source>
        <dbReference type="Proteomes" id="UP000683925"/>
    </source>
</evidence>
<accession>A0A8S1XTK1</accession>
<feature type="chain" id="PRO_5035739156" evidence="1">
    <location>
        <begin position="21"/>
        <end position="57"/>
    </location>
</feature>
<comment type="caution">
    <text evidence="2">The sequence shown here is derived from an EMBL/GenBank/DDBJ whole genome shotgun (WGS) entry which is preliminary data.</text>
</comment>
<sequence length="57" mass="6759">MEKTITIIFLVLLAIDFFKPQQKEEQWQENQEQVVNPPTRKHVNNGKVEILIQYCTS</sequence>
<dbReference type="OMA" id="PPTRKHV"/>
<evidence type="ECO:0000313" key="2">
    <source>
        <dbReference type="EMBL" id="CAD8204589.1"/>
    </source>
</evidence>
<name>A0A8S1XTK1_PAROT</name>
<dbReference type="AlphaFoldDB" id="A0A8S1XTK1"/>
<keyword evidence="1" id="KW-0732">Signal</keyword>
<keyword evidence="3" id="KW-1185">Reference proteome</keyword>